<protein>
    <submittedName>
        <fullName evidence="1">Uncharacterized protein</fullName>
    </submittedName>
</protein>
<accession>B0MU99</accession>
<name>B0MU99_9BACT</name>
<reference evidence="1" key="2">
    <citation type="submission" date="2013-09" db="EMBL/GenBank/DDBJ databases">
        <title>Draft genome sequence of Alistipes putredinis (DSM 17216).</title>
        <authorList>
            <person name="Sudarsanam P."/>
            <person name="Ley R."/>
            <person name="Guruge J."/>
            <person name="Turnbaugh P.J."/>
            <person name="Mahowald M."/>
            <person name="Liep D."/>
            <person name="Gordon J."/>
        </authorList>
    </citation>
    <scope>NUCLEOTIDE SEQUENCE</scope>
    <source>
        <strain evidence="1">DSM 17216</strain>
    </source>
</reference>
<dbReference type="HOGENOM" id="CLU_3113811_0_0_10"/>
<proteinExistence type="predicted"/>
<reference evidence="1" key="1">
    <citation type="submission" date="2007-10" db="EMBL/GenBank/DDBJ databases">
        <authorList>
            <person name="Fulton L."/>
            <person name="Clifton S."/>
            <person name="Fulton B."/>
            <person name="Xu J."/>
            <person name="Minx P."/>
            <person name="Pepin K.H."/>
            <person name="Johnson M."/>
            <person name="Thiruvilangam P."/>
            <person name="Bhonagiri V."/>
            <person name="Nash W.E."/>
            <person name="Mardis E.R."/>
            <person name="Wilson R.K."/>
        </authorList>
    </citation>
    <scope>NUCLEOTIDE SEQUENCE [LARGE SCALE GENOMIC DNA]</scope>
    <source>
        <strain evidence="1">DSM 17216</strain>
    </source>
</reference>
<comment type="caution">
    <text evidence="1">The sequence shown here is derived from an EMBL/GenBank/DDBJ whole genome shotgun (WGS) entry which is preliminary data.</text>
</comment>
<dbReference type="EMBL" id="ABFK02000016">
    <property type="protein sequence ID" value="EDS04350.1"/>
    <property type="molecule type" value="Genomic_DNA"/>
</dbReference>
<dbReference type="AlphaFoldDB" id="B0MU99"/>
<gene>
    <name evidence="1" type="ORF">ALIPUT_00221</name>
</gene>
<organism evidence="1 2">
    <name type="scientific">Alistipes putredinis DSM 17216</name>
    <dbReference type="NCBI Taxonomy" id="445970"/>
    <lineage>
        <taxon>Bacteria</taxon>
        <taxon>Pseudomonadati</taxon>
        <taxon>Bacteroidota</taxon>
        <taxon>Bacteroidia</taxon>
        <taxon>Bacteroidales</taxon>
        <taxon>Rikenellaceae</taxon>
        <taxon>Alistipes</taxon>
    </lineage>
</organism>
<dbReference type="Proteomes" id="UP000005819">
    <property type="component" value="Unassembled WGS sequence"/>
</dbReference>
<evidence type="ECO:0000313" key="1">
    <source>
        <dbReference type="EMBL" id="EDS04350.1"/>
    </source>
</evidence>
<sequence>MGLYTTILFIFQAAISRLFKNIAAKHSVMYFKIITGNNRIKSYHKKRKIT</sequence>
<evidence type="ECO:0000313" key="2">
    <source>
        <dbReference type="Proteomes" id="UP000005819"/>
    </source>
</evidence>
<keyword evidence="2" id="KW-1185">Reference proteome</keyword>